<comment type="caution">
    <text evidence="2">The sequence shown here is derived from an EMBL/GenBank/DDBJ whole genome shotgun (WGS) entry which is preliminary data.</text>
</comment>
<dbReference type="EMBL" id="CAJVPQ010001164">
    <property type="protein sequence ID" value="CAG8535876.1"/>
    <property type="molecule type" value="Genomic_DNA"/>
</dbReference>
<sequence length="197" mass="22601">MPLKSHNVQLAATRENDELSSDELSDNFEKDGIWNNDSLKETVDKISLSVFDIMYQNAKNPTIFNSTYLLTYHGNSDRTQRRKKATAKIASEESTNITKYFINDLTSTSLLNNQINTTVDDLINLDKIIEKEGFNLALEELNTLIKDKSLLSQVKNWLQLILQYINLRLARYKCMKASQTIAISIRKGKYQACLIRT</sequence>
<proteinExistence type="predicted"/>
<evidence type="ECO:0000313" key="3">
    <source>
        <dbReference type="Proteomes" id="UP000789570"/>
    </source>
</evidence>
<accession>A0A9N9AM68</accession>
<protein>
    <submittedName>
        <fullName evidence="2">13136_t:CDS:1</fullName>
    </submittedName>
</protein>
<dbReference type="AlphaFoldDB" id="A0A9N9AM68"/>
<organism evidence="2 3">
    <name type="scientific">Funneliformis caledonium</name>
    <dbReference type="NCBI Taxonomy" id="1117310"/>
    <lineage>
        <taxon>Eukaryota</taxon>
        <taxon>Fungi</taxon>
        <taxon>Fungi incertae sedis</taxon>
        <taxon>Mucoromycota</taxon>
        <taxon>Glomeromycotina</taxon>
        <taxon>Glomeromycetes</taxon>
        <taxon>Glomerales</taxon>
        <taxon>Glomeraceae</taxon>
        <taxon>Funneliformis</taxon>
    </lineage>
</organism>
<gene>
    <name evidence="2" type="ORF">FCALED_LOCUS5402</name>
</gene>
<dbReference type="Proteomes" id="UP000789570">
    <property type="component" value="Unassembled WGS sequence"/>
</dbReference>
<evidence type="ECO:0000313" key="2">
    <source>
        <dbReference type="EMBL" id="CAG8535876.1"/>
    </source>
</evidence>
<dbReference type="OrthoDB" id="10463012at2759"/>
<evidence type="ECO:0000256" key="1">
    <source>
        <dbReference type="SAM" id="MobiDB-lite"/>
    </source>
</evidence>
<feature type="region of interest" description="Disordered" evidence="1">
    <location>
        <begin position="1"/>
        <end position="24"/>
    </location>
</feature>
<name>A0A9N9AM68_9GLOM</name>
<reference evidence="2" key="1">
    <citation type="submission" date="2021-06" db="EMBL/GenBank/DDBJ databases">
        <authorList>
            <person name="Kallberg Y."/>
            <person name="Tangrot J."/>
            <person name="Rosling A."/>
        </authorList>
    </citation>
    <scope>NUCLEOTIDE SEQUENCE</scope>
    <source>
        <strain evidence="2">UK204</strain>
    </source>
</reference>
<keyword evidence="3" id="KW-1185">Reference proteome</keyword>
<feature type="compositionally biased region" description="Polar residues" evidence="1">
    <location>
        <begin position="1"/>
        <end position="10"/>
    </location>
</feature>